<dbReference type="PANTHER" id="PTHR36503:SF2">
    <property type="entry name" value="BLR2408 PROTEIN"/>
    <property type="match status" value="1"/>
</dbReference>
<dbReference type="InterPro" id="IPR004360">
    <property type="entry name" value="Glyas_Fos-R_dOase_dom"/>
</dbReference>
<dbReference type="Proteomes" id="UP000638848">
    <property type="component" value="Unassembled WGS sequence"/>
</dbReference>
<sequence length="135" mass="14611">MSTTVFLELPVSDLARSKRFYTDLGWELHPVLSGEHAGAVLIGGTEHVMVLSPDRHRCPLGGSAAGTSADSSVVNAISVDSPEQVDTVVERALRAGATEGETQDYGFLRSRCFSDPDGHLWEVLWMDPEAEKPES</sequence>
<proteinExistence type="predicted"/>
<protein>
    <submittedName>
        <fullName evidence="2">Glyoxalase</fullName>
    </submittedName>
</protein>
<dbReference type="Gene3D" id="3.10.180.10">
    <property type="entry name" value="2,3-Dihydroxybiphenyl 1,2-Dioxygenase, domain 1"/>
    <property type="match status" value="1"/>
</dbReference>
<feature type="domain" description="VOC" evidence="1">
    <location>
        <begin position="3"/>
        <end position="126"/>
    </location>
</feature>
<evidence type="ECO:0000313" key="2">
    <source>
        <dbReference type="EMBL" id="GGG65315.1"/>
    </source>
</evidence>
<reference evidence="2" key="2">
    <citation type="submission" date="2020-09" db="EMBL/GenBank/DDBJ databases">
        <authorList>
            <person name="Sun Q."/>
            <person name="Zhou Y."/>
        </authorList>
    </citation>
    <scope>NUCLEOTIDE SEQUENCE</scope>
    <source>
        <strain evidence="2">CGMCC 1.12187</strain>
    </source>
</reference>
<dbReference type="InterPro" id="IPR037523">
    <property type="entry name" value="VOC_core"/>
</dbReference>
<dbReference type="PROSITE" id="PS51819">
    <property type="entry name" value="VOC"/>
    <property type="match status" value="1"/>
</dbReference>
<organism evidence="2 3">
    <name type="scientific">Kocuria dechangensis</name>
    <dbReference type="NCBI Taxonomy" id="1176249"/>
    <lineage>
        <taxon>Bacteria</taxon>
        <taxon>Bacillati</taxon>
        <taxon>Actinomycetota</taxon>
        <taxon>Actinomycetes</taxon>
        <taxon>Micrococcales</taxon>
        <taxon>Micrococcaceae</taxon>
        <taxon>Kocuria</taxon>
    </lineage>
</organism>
<evidence type="ECO:0000313" key="3">
    <source>
        <dbReference type="Proteomes" id="UP000638848"/>
    </source>
</evidence>
<name>A0A917LY20_9MICC</name>
<reference evidence="2" key="1">
    <citation type="journal article" date="2014" name="Int. J. Syst. Evol. Microbiol.">
        <title>Complete genome sequence of Corynebacterium casei LMG S-19264T (=DSM 44701T), isolated from a smear-ripened cheese.</title>
        <authorList>
            <consortium name="US DOE Joint Genome Institute (JGI-PGF)"/>
            <person name="Walter F."/>
            <person name="Albersmeier A."/>
            <person name="Kalinowski J."/>
            <person name="Ruckert C."/>
        </authorList>
    </citation>
    <scope>NUCLEOTIDE SEQUENCE</scope>
    <source>
        <strain evidence="2">CGMCC 1.12187</strain>
    </source>
</reference>
<gene>
    <name evidence="2" type="ORF">GCM10011374_31410</name>
</gene>
<dbReference type="AlphaFoldDB" id="A0A917LY20"/>
<dbReference type="RefSeq" id="WP_188538917.1">
    <property type="nucleotide sequence ID" value="NZ_BMEQ01000021.1"/>
</dbReference>
<dbReference type="SUPFAM" id="SSF54593">
    <property type="entry name" value="Glyoxalase/Bleomycin resistance protein/Dihydroxybiphenyl dioxygenase"/>
    <property type="match status" value="1"/>
</dbReference>
<accession>A0A917LY20</accession>
<dbReference type="PANTHER" id="PTHR36503">
    <property type="entry name" value="BLR2520 PROTEIN"/>
    <property type="match status" value="1"/>
</dbReference>
<dbReference type="EMBL" id="BMEQ01000021">
    <property type="protein sequence ID" value="GGG65315.1"/>
    <property type="molecule type" value="Genomic_DNA"/>
</dbReference>
<keyword evidence="3" id="KW-1185">Reference proteome</keyword>
<dbReference type="InterPro" id="IPR029068">
    <property type="entry name" value="Glyas_Bleomycin-R_OHBP_Dase"/>
</dbReference>
<comment type="caution">
    <text evidence="2">The sequence shown here is derived from an EMBL/GenBank/DDBJ whole genome shotgun (WGS) entry which is preliminary data.</text>
</comment>
<evidence type="ECO:0000259" key="1">
    <source>
        <dbReference type="PROSITE" id="PS51819"/>
    </source>
</evidence>
<dbReference type="Pfam" id="PF00903">
    <property type="entry name" value="Glyoxalase"/>
    <property type="match status" value="1"/>
</dbReference>